<dbReference type="CDD" id="cd22744">
    <property type="entry name" value="OTU"/>
    <property type="match status" value="1"/>
</dbReference>
<name>A0A167JE24_PHYB8</name>
<dbReference type="Proteomes" id="UP000077315">
    <property type="component" value="Unassembled WGS sequence"/>
</dbReference>
<dbReference type="AlphaFoldDB" id="A0A167JE24"/>
<protein>
    <recommendedName>
        <fullName evidence="3">OTU domain-containing protein</fullName>
    </recommendedName>
</protein>
<dbReference type="InterPro" id="IPR052579">
    <property type="entry name" value="Zinc_finger_SWIM"/>
</dbReference>
<evidence type="ECO:0000313" key="2">
    <source>
        <dbReference type="Proteomes" id="UP000077315"/>
    </source>
</evidence>
<reference evidence="2" key="1">
    <citation type="submission" date="2015-06" db="EMBL/GenBank/DDBJ databases">
        <title>Expansion of signal transduction pathways in fungi by whole-genome duplication.</title>
        <authorList>
            <consortium name="DOE Joint Genome Institute"/>
            <person name="Corrochano L.M."/>
            <person name="Kuo A."/>
            <person name="Marcet-Houben M."/>
            <person name="Polaino S."/>
            <person name="Salamov A."/>
            <person name="Villalobos J.M."/>
            <person name="Alvarez M.I."/>
            <person name="Avalos J."/>
            <person name="Benito E.P."/>
            <person name="Benoit I."/>
            <person name="Burger G."/>
            <person name="Camino L.P."/>
            <person name="Canovas D."/>
            <person name="Cerda-Olmedo E."/>
            <person name="Cheng J.-F."/>
            <person name="Dominguez A."/>
            <person name="Elias M."/>
            <person name="Eslava A.P."/>
            <person name="Glaser F."/>
            <person name="Grimwood J."/>
            <person name="Gutierrez G."/>
            <person name="Heitman J."/>
            <person name="Henrissat B."/>
            <person name="Iturriaga E.A."/>
            <person name="Lang B.F."/>
            <person name="Lavin J.L."/>
            <person name="Lee S."/>
            <person name="Li W."/>
            <person name="Lindquist E."/>
            <person name="Lopez-Garcia S."/>
            <person name="Luque E.M."/>
            <person name="Marcos A.T."/>
            <person name="Martin J."/>
            <person name="McCluskey K."/>
            <person name="Medina H.R."/>
            <person name="Miralles-Duran A."/>
            <person name="Miyazaki A."/>
            <person name="Munoz-Torres E."/>
            <person name="Oguiza J.A."/>
            <person name="Ohm R."/>
            <person name="Olmedo M."/>
            <person name="Orejas M."/>
            <person name="Ortiz-Castellanos L."/>
            <person name="Pisabarro A.G."/>
            <person name="Rodriguez-Romero J."/>
            <person name="Ruiz-Herrera J."/>
            <person name="Ruiz-Vazquez R."/>
            <person name="Sanz C."/>
            <person name="Schackwitz W."/>
            <person name="Schmutz J."/>
            <person name="Shahriari M."/>
            <person name="Shelest E."/>
            <person name="Silva-Franco F."/>
            <person name="Soanes D."/>
            <person name="Syed K."/>
            <person name="Tagua V.G."/>
            <person name="Talbot N.J."/>
            <person name="Thon M."/>
            <person name="De vries R.P."/>
            <person name="Wiebenga A."/>
            <person name="Yadav J.S."/>
            <person name="Braun E.L."/>
            <person name="Baker S."/>
            <person name="Garre V."/>
            <person name="Horwitz B."/>
            <person name="Torres-Martinez S."/>
            <person name="Idnurm A."/>
            <person name="Herrera-Estrella A."/>
            <person name="Gabaldon T."/>
            <person name="Grigoriev I.V."/>
        </authorList>
    </citation>
    <scope>NUCLEOTIDE SEQUENCE [LARGE SCALE GENOMIC DNA]</scope>
    <source>
        <strain evidence="2">NRRL 1555(-)</strain>
    </source>
</reference>
<dbReference type="GeneID" id="28998479"/>
<dbReference type="PANTHER" id="PTHR31569:SF4">
    <property type="entry name" value="SWIM-TYPE DOMAIN-CONTAINING PROTEIN"/>
    <property type="match status" value="1"/>
</dbReference>
<organism evidence="1 2">
    <name type="scientific">Phycomyces blakesleeanus (strain ATCC 8743b / DSM 1359 / FGSC 10004 / NBRC 33097 / NRRL 1555)</name>
    <dbReference type="NCBI Taxonomy" id="763407"/>
    <lineage>
        <taxon>Eukaryota</taxon>
        <taxon>Fungi</taxon>
        <taxon>Fungi incertae sedis</taxon>
        <taxon>Mucoromycota</taxon>
        <taxon>Mucoromycotina</taxon>
        <taxon>Mucoromycetes</taxon>
        <taxon>Mucorales</taxon>
        <taxon>Phycomycetaceae</taxon>
        <taxon>Phycomyces</taxon>
    </lineage>
</organism>
<dbReference type="OrthoDB" id="2379842at2759"/>
<evidence type="ECO:0008006" key="3">
    <source>
        <dbReference type="Google" id="ProtNLM"/>
    </source>
</evidence>
<dbReference type="VEuPathDB" id="FungiDB:PHYBLDRAFT_175769"/>
<dbReference type="STRING" id="763407.A0A167JE24"/>
<keyword evidence="2" id="KW-1185">Reference proteome</keyword>
<evidence type="ECO:0000313" key="1">
    <source>
        <dbReference type="EMBL" id="OAD65807.1"/>
    </source>
</evidence>
<dbReference type="RefSeq" id="XP_018283847.1">
    <property type="nucleotide sequence ID" value="XM_018437573.1"/>
</dbReference>
<dbReference type="PANTHER" id="PTHR31569">
    <property type="entry name" value="SWIM-TYPE DOMAIN-CONTAINING PROTEIN"/>
    <property type="match status" value="1"/>
</dbReference>
<accession>A0A167JE24</accession>
<sequence>MHDKENWVNTYVFKHPHFGNRTSNRAEISHASLKHALGTSSGKLKTVTMKVVKWYEALVDDRKRRLTTKCLGESTTVVFDKINSSRLNDIRHKVCRFAMDHIKLELAKSIIPEKLTKECECLINYNYLLPCYHQLAQYKKIPISCIPRRWRINYLEGEDHSIIHNALPVPKNITKITTITPQLAYKLERVTQILTNAQSKQQQIHFEEYIDKIIELDSKQKLENLNGPTVVEAIKGRPKNTKRKMIALEHCLEAEKEETTKKTKTEKKQKKFNSFDFFRFSRHELSLEKQQKALKKIINLGSPCDHTLLTNLTIAPHQISQIFSPEADGNCGYRAIAMEVYQNQERWPEVKDKMKNRARPYACIHKPIIISLQDKRSPLPQQHWFGTIDHPQLVANAYNRTVAVYWNTPRETGDCLFVPFTTTPDRFEPIILILDINHFLLAKRKPTRNFNWPQINPFHKAIVKKYNLEDFSILY</sequence>
<dbReference type="EMBL" id="KV441027">
    <property type="protein sequence ID" value="OAD65807.1"/>
    <property type="molecule type" value="Genomic_DNA"/>
</dbReference>
<proteinExistence type="predicted"/>
<gene>
    <name evidence="1" type="ORF">PHYBLDRAFT_175769</name>
</gene>
<dbReference type="InParanoid" id="A0A167JE24"/>